<dbReference type="GO" id="GO:0005524">
    <property type="term" value="F:ATP binding"/>
    <property type="evidence" value="ECO:0007669"/>
    <property type="project" value="InterPro"/>
</dbReference>
<evidence type="ECO:0000259" key="1">
    <source>
        <dbReference type="PROSITE" id="PS50011"/>
    </source>
</evidence>
<dbReference type="GO" id="GO:0004672">
    <property type="term" value="F:protein kinase activity"/>
    <property type="evidence" value="ECO:0007669"/>
    <property type="project" value="InterPro"/>
</dbReference>
<dbReference type="InterPro" id="IPR000719">
    <property type="entry name" value="Prot_kinase_dom"/>
</dbReference>
<dbReference type="Gene3D" id="1.10.510.10">
    <property type="entry name" value="Transferase(Phosphotransferase) domain 1"/>
    <property type="match status" value="1"/>
</dbReference>
<keyword evidence="3" id="KW-1185">Reference proteome</keyword>
<reference evidence="2" key="1">
    <citation type="journal article" date="2017" name="Nature">
        <title>The sunflower genome provides insights into oil metabolism, flowering and Asterid evolution.</title>
        <authorList>
            <person name="Badouin H."/>
            <person name="Gouzy J."/>
            <person name="Grassa C.J."/>
            <person name="Murat F."/>
            <person name="Staton S.E."/>
            <person name="Cottret L."/>
            <person name="Lelandais-Briere C."/>
            <person name="Owens G.L."/>
            <person name="Carrere S."/>
            <person name="Mayjonade B."/>
            <person name="Legrand L."/>
            <person name="Gill N."/>
            <person name="Kane N.C."/>
            <person name="Bowers J.E."/>
            <person name="Hubner S."/>
            <person name="Bellec A."/>
            <person name="Berard A."/>
            <person name="Berges H."/>
            <person name="Blanchet N."/>
            <person name="Boniface M.C."/>
            <person name="Brunel D."/>
            <person name="Catrice O."/>
            <person name="Chaidir N."/>
            <person name="Claudel C."/>
            <person name="Donnadieu C."/>
            <person name="Faraut T."/>
            <person name="Fievet G."/>
            <person name="Helmstetter N."/>
            <person name="King M."/>
            <person name="Knapp S.J."/>
            <person name="Lai Z."/>
            <person name="Le Paslier M.C."/>
            <person name="Lippi Y."/>
            <person name="Lorenzon L."/>
            <person name="Mandel J.R."/>
            <person name="Marage G."/>
            <person name="Marchand G."/>
            <person name="Marquand E."/>
            <person name="Bret-Mestries E."/>
            <person name="Morien E."/>
            <person name="Nambeesan S."/>
            <person name="Nguyen T."/>
            <person name="Pegot-Espagnet P."/>
            <person name="Pouilly N."/>
            <person name="Raftis F."/>
            <person name="Sallet E."/>
            <person name="Schiex T."/>
            <person name="Thomas J."/>
            <person name="Vandecasteele C."/>
            <person name="Vares D."/>
            <person name="Vear F."/>
            <person name="Vautrin S."/>
            <person name="Crespi M."/>
            <person name="Mangin B."/>
            <person name="Burke J.M."/>
            <person name="Salse J."/>
            <person name="Munos S."/>
            <person name="Vincourt P."/>
            <person name="Rieseberg L.H."/>
            <person name="Langlade N.B."/>
        </authorList>
    </citation>
    <scope>NUCLEOTIDE SEQUENCE</scope>
    <source>
        <tissue evidence="2">Leaves</tissue>
    </source>
</reference>
<evidence type="ECO:0000313" key="3">
    <source>
        <dbReference type="Proteomes" id="UP000215914"/>
    </source>
</evidence>
<dbReference type="AlphaFoldDB" id="A0A9K3I4G6"/>
<dbReference type="Proteomes" id="UP000215914">
    <property type="component" value="Unassembled WGS sequence"/>
</dbReference>
<comment type="caution">
    <text evidence="2">The sequence shown here is derived from an EMBL/GenBank/DDBJ whole genome shotgun (WGS) entry which is preliminary data.</text>
</comment>
<proteinExistence type="predicted"/>
<dbReference type="EMBL" id="MNCJ02000324">
    <property type="protein sequence ID" value="KAF5789569.1"/>
    <property type="molecule type" value="Genomic_DNA"/>
</dbReference>
<dbReference type="SUPFAM" id="SSF56112">
    <property type="entry name" value="Protein kinase-like (PK-like)"/>
    <property type="match status" value="1"/>
</dbReference>
<gene>
    <name evidence="2" type="ORF">HanXRQr2_Chr09g0372801</name>
</gene>
<evidence type="ECO:0000313" key="2">
    <source>
        <dbReference type="EMBL" id="KAF5789569.1"/>
    </source>
</evidence>
<reference evidence="2" key="2">
    <citation type="submission" date="2020-06" db="EMBL/GenBank/DDBJ databases">
        <title>Helianthus annuus Genome sequencing and assembly Release 2.</title>
        <authorList>
            <person name="Gouzy J."/>
            <person name="Langlade N."/>
            <person name="Munos S."/>
        </authorList>
    </citation>
    <scope>NUCLEOTIDE SEQUENCE</scope>
    <source>
        <tissue evidence="2">Leaves</tissue>
    </source>
</reference>
<name>A0A9K3I4G6_HELAN</name>
<dbReference type="InterPro" id="IPR011009">
    <property type="entry name" value="Kinase-like_dom_sf"/>
</dbReference>
<feature type="domain" description="Protein kinase" evidence="1">
    <location>
        <begin position="1"/>
        <end position="49"/>
    </location>
</feature>
<accession>A0A9K3I4G6</accession>
<sequence length="49" mass="5642">MSTLETETYVNIYMDQVADFGITRLNIVGSRSRLVGTFGYMPPELIFFF</sequence>
<dbReference type="Gramene" id="mRNA:HanXRQr2_Chr09g0372801">
    <property type="protein sequence ID" value="mRNA:HanXRQr2_Chr09g0372801"/>
    <property type="gene ID" value="HanXRQr2_Chr09g0372801"/>
</dbReference>
<dbReference type="PROSITE" id="PS50011">
    <property type="entry name" value="PROTEIN_KINASE_DOM"/>
    <property type="match status" value="1"/>
</dbReference>
<organism evidence="2 3">
    <name type="scientific">Helianthus annuus</name>
    <name type="common">Common sunflower</name>
    <dbReference type="NCBI Taxonomy" id="4232"/>
    <lineage>
        <taxon>Eukaryota</taxon>
        <taxon>Viridiplantae</taxon>
        <taxon>Streptophyta</taxon>
        <taxon>Embryophyta</taxon>
        <taxon>Tracheophyta</taxon>
        <taxon>Spermatophyta</taxon>
        <taxon>Magnoliopsida</taxon>
        <taxon>eudicotyledons</taxon>
        <taxon>Gunneridae</taxon>
        <taxon>Pentapetalae</taxon>
        <taxon>asterids</taxon>
        <taxon>campanulids</taxon>
        <taxon>Asterales</taxon>
        <taxon>Asteraceae</taxon>
        <taxon>Asteroideae</taxon>
        <taxon>Heliantheae alliance</taxon>
        <taxon>Heliantheae</taxon>
        <taxon>Helianthus</taxon>
    </lineage>
</organism>
<protein>
    <recommendedName>
        <fullName evidence="1">Protein kinase domain-containing protein</fullName>
    </recommendedName>
</protein>